<accession>A0A8H4WQ64</accession>
<reference evidence="2" key="2">
    <citation type="submission" date="2020-05" db="EMBL/GenBank/DDBJ databases">
        <authorList>
            <person name="Kim H.-S."/>
            <person name="Proctor R.H."/>
            <person name="Brown D.W."/>
        </authorList>
    </citation>
    <scope>NUCLEOTIDE SEQUENCE</scope>
    <source>
        <strain evidence="2">NRRL 45417</strain>
    </source>
</reference>
<proteinExistence type="predicted"/>
<name>A0A8H4WQ64_9HYPO</name>
<sequence length="687" mass="78098">MELEFRDPEWAPPRKDFPLWGLYHSCILCSFDFTRGEPVISYEVDTAPIASIFPDDSRVPVPLCHPECVTLATPTLLPDGRLDPDIAHLNYREGRIDEPEDPCGARLRWLQDSFAHNLFEILRGRLPQQVCRNIATHCIRERAVQVIQEQWLAPGRSQKGYISVPIRHGVALWAQYIRFEGKRCIQSFSYESRGGDEEMLLEGNSRGPLNIFIRQHSLGIDKIVVTEGTESPRAEQVEAYWWTVYVQQNPIFYLKARYDGIKVRDLVLVKSSGDFLNFRCCLGPCEVLWAIPPTVVKYSPKIPLPIGIGETFVRSFEWNKPGTLGYSFVLCSDIVLQFNSHGIGHPAAFDEYQVFDPNEITWLYFPMGPDERVSELWLRQYPEKNATLILVTDQGRSLVLGSQQHEPGATYHPIARLPHDKPCSMLYAHAFILTWIHIDAVSTWENPQTRQIHPDWRSDFNDIYTSAKLDGLRDVTPCIQKGPFVWGEGEIITGLLLTYYDGSRSCIGDVRYDRLGTPEKVTSDTMWIRYVEHSDVVVPEGEYYAVDVGIEWFGFSQPRASSYFHEESNTTSEPDSSTDGTSEEDDSVDEGSPAARWVRLPQYLTVPLRGRLDWAKSPDSSISVLSHHERSEPNDEMLHVLSEDVKLGRAESVVKSITCLLGDISPKNLEDFAKDAAKTDNYDTFGL</sequence>
<gene>
    <name evidence="2" type="ORF">FGADI_11641</name>
</gene>
<reference evidence="2" key="1">
    <citation type="journal article" date="2020" name="BMC Genomics">
        <title>Correction to: Identification and distribution of gene clusters required for synthesis of sphingolipid metabolism inhibitors in diverse species of the filamentous fungus Fusarium.</title>
        <authorList>
            <person name="Kim H.S."/>
            <person name="Lohmar J.M."/>
            <person name="Busman M."/>
            <person name="Brown D.W."/>
            <person name="Naumann T.A."/>
            <person name="Divon H.H."/>
            <person name="Lysoe E."/>
            <person name="Uhlig S."/>
            <person name="Proctor R.H."/>
        </authorList>
    </citation>
    <scope>NUCLEOTIDE SEQUENCE</scope>
    <source>
        <strain evidence="2">NRRL 45417</strain>
    </source>
</reference>
<evidence type="ECO:0000313" key="3">
    <source>
        <dbReference type="Proteomes" id="UP000604273"/>
    </source>
</evidence>
<evidence type="ECO:0000256" key="1">
    <source>
        <dbReference type="SAM" id="MobiDB-lite"/>
    </source>
</evidence>
<dbReference type="OrthoDB" id="5153231at2759"/>
<organism evidence="2 3">
    <name type="scientific">Fusarium gaditjirri</name>
    <dbReference type="NCBI Taxonomy" id="282569"/>
    <lineage>
        <taxon>Eukaryota</taxon>
        <taxon>Fungi</taxon>
        <taxon>Dikarya</taxon>
        <taxon>Ascomycota</taxon>
        <taxon>Pezizomycotina</taxon>
        <taxon>Sordariomycetes</taxon>
        <taxon>Hypocreomycetidae</taxon>
        <taxon>Hypocreales</taxon>
        <taxon>Nectriaceae</taxon>
        <taxon>Fusarium</taxon>
        <taxon>Fusarium nisikadoi species complex</taxon>
    </lineage>
</organism>
<dbReference type="Proteomes" id="UP000604273">
    <property type="component" value="Unassembled WGS sequence"/>
</dbReference>
<comment type="caution">
    <text evidence="2">The sequence shown here is derived from an EMBL/GenBank/DDBJ whole genome shotgun (WGS) entry which is preliminary data.</text>
</comment>
<keyword evidence="3" id="KW-1185">Reference proteome</keyword>
<evidence type="ECO:0000313" key="2">
    <source>
        <dbReference type="EMBL" id="KAF4945845.1"/>
    </source>
</evidence>
<dbReference type="AlphaFoldDB" id="A0A8H4WQ64"/>
<protein>
    <submittedName>
        <fullName evidence="2">Uncharacterized protein</fullName>
    </submittedName>
</protein>
<feature type="compositionally biased region" description="Low complexity" evidence="1">
    <location>
        <begin position="570"/>
        <end position="580"/>
    </location>
</feature>
<feature type="region of interest" description="Disordered" evidence="1">
    <location>
        <begin position="564"/>
        <end position="592"/>
    </location>
</feature>
<dbReference type="EMBL" id="JABFAI010000352">
    <property type="protein sequence ID" value="KAF4945845.1"/>
    <property type="molecule type" value="Genomic_DNA"/>
</dbReference>